<organism evidence="2 3">
    <name type="scientific">Trichomalopsis sarcophagae</name>
    <dbReference type="NCBI Taxonomy" id="543379"/>
    <lineage>
        <taxon>Eukaryota</taxon>
        <taxon>Metazoa</taxon>
        <taxon>Ecdysozoa</taxon>
        <taxon>Arthropoda</taxon>
        <taxon>Hexapoda</taxon>
        <taxon>Insecta</taxon>
        <taxon>Pterygota</taxon>
        <taxon>Neoptera</taxon>
        <taxon>Endopterygota</taxon>
        <taxon>Hymenoptera</taxon>
        <taxon>Apocrita</taxon>
        <taxon>Proctotrupomorpha</taxon>
        <taxon>Chalcidoidea</taxon>
        <taxon>Pteromalidae</taxon>
        <taxon>Pteromalinae</taxon>
        <taxon>Trichomalopsis</taxon>
    </lineage>
</organism>
<accession>A0A232EF43</accession>
<evidence type="ECO:0000313" key="2">
    <source>
        <dbReference type="EMBL" id="OXU16971.1"/>
    </source>
</evidence>
<feature type="region of interest" description="Disordered" evidence="1">
    <location>
        <begin position="129"/>
        <end position="151"/>
    </location>
</feature>
<name>A0A232EF43_9HYME</name>
<proteinExistence type="predicted"/>
<dbReference type="EMBL" id="NNAY01005125">
    <property type="protein sequence ID" value="OXU16971.1"/>
    <property type="molecule type" value="Genomic_DNA"/>
</dbReference>
<sequence>MDAAQASIVARAQTAIFWSHATLRSNIIGNNNASAPIPRPPSAPTTDAIITDIHRCFTLTPAIFSSLSNAPARAEATRAAACLAHDDADDHRRAHRSGFCSHRQQPIAVVQHVTKRICCVQQAVPASGGASSRRRRSIADRRPDSNSSPGRVTFIRILGTDVLAHPIPEDVQRRTPFNADNPGLRVVGHSINSIKAIPEGDLLTPQALRNDTWTLRIHLRTRTQQPRRTSFF</sequence>
<dbReference type="Proteomes" id="UP000215335">
    <property type="component" value="Unassembled WGS sequence"/>
</dbReference>
<evidence type="ECO:0000256" key="1">
    <source>
        <dbReference type="SAM" id="MobiDB-lite"/>
    </source>
</evidence>
<reference evidence="2 3" key="1">
    <citation type="journal article" date="2017" name="Curr. Biol.">
        <title>The Evolution of Venom by Co-option of Single-Copy Genes.</title>
        <authorList>
            <person name="Martinson E.O."/>
            <person name="Mrinalini"/>
            <person name="Kelkar Y.D."/>
            <person name="Chang C.H."/>
            <person name="Werren J.H."/>
        </authorList>
    </citation>
    <scope>NUCLEOTIDE SEQUENCE [LARGE SCALE GENOMIC DNA]</scope>
    <source>
        <strain evidence="2 3">Alberta</strain>
        <tissue evidence="2">Whole body</tissue>
    </source>
</reference>
<dbReference type="AlphaFoldDB" id="A0A232EF43"/>
<protein>
    <submittedName>
        <fullName evidence="2">Uncharacterized protein</fullName>
    </submittedName>
</protein>
<keyword evidence="3" id="KW-1185">Reference proteome</keyword>
<gene>
    <name evidence="2" type="ORF">TSAR_003705</name>
</gene>
<evidence type="ECO:0000313" key="3">
    <source>
        <dbReference type="Proteomes" id="UP000215335"/>
    </source>
</evidence>
<comment type="caution">
    <text evidence="2">The sequence shown here is derived from an EMBL/GenBank/DDBJ whole genome shotgun (WGS) entry which is preliminary data.</text>
</comment>